<organism evidence="4 5">
    <name type="scientific">Nakamurella aerolata</name>
    <dbReference type="NCBI Taxonomy" id="1656892"/>
    <lineage>
        <taxon>Bacteria</taxon>
        <taxon>Bacillati</taxon>
        <taxon>Actinomycetota</taxon>
        <taxon>Actinomycetes</taxon>
        <taxon>Nakamurellales</taxon>
        <taxon>Nakamurellaceae</taxon>
        <taxon>Nakamurella</taxon>
    </lineage>
</organism>
<keyword evidence="2" id="KW-0732">Signal</keyword>
<reference evidence="4 5" key="1">
    <citation type="submission" date="2020-05" db="EMBL/GenBank/DDBJ databases">
        <title>Nakamurella sp. DB0629 isolated from air conditioner.</title>
        <authorList>
            <person name="Kim D.H."/>
            <person name="Kim D.-U."/>
        </authorList>
    </citation>
    <scope>NUCLEOTIDE SEQUENCE [LARGE SCALE GENOMIC DNA]</scope>
    <source>
        <strain evidence="4 5">DB0629</strain>
    </source>
</reference>
<dbReference type="InterPro" id="IPR039424">
    <property type="entry name" value="SBP_5"/>
</dbReference>
<dbReference type="PANTHER" id="PTHR30290:SF65">
    <property type="entry name" value="MONOACYL PHOSPHATIDYLINOSITOL TETRAMANNOSIDE-BINDING PROTEIN LPQW-RELATED"/>
    <property type="match status" value="1"/>
</dbReference>
<feature type="chain" id="PRO_5032566991" description="Solute-binding protein family 5 domain-containing protein" evidence="2">
    <location>
        <begin position="35"/>
        <end position="754"/>
    </location>
</feature>
<dbReference type="SUPFAM" id="SSF53850">
    <property type="entry name" value="Periplasmic binding protein-like II"/>
    <property type="match status" value="1"/>
</dbReference>
<protein>
    <recommendedName>
        <fullName evidence="3">Solute-binding protein family 5 domain-containing protein</fullName>
    </recommendedName>
</protein>
<accession>A0A849ADT6</accession>
<dbReference type="GO" id="GO:0015833">
    <property type="term" value="P:peptide transport"/>
    <property type="evidence" value="ECO:0007669"/>
    <property type="project" value="TreeGrafter"/>
</dbReference>
<dbReference type="PANTHER" id="PTHR30290">
    <property type="entry name" value="PERIPLASMIC BINDING COMPONENT OF ABC TRANSPORTER"/>
    <property type="match status" value="1"/>
</dbReference>
<dbReference type="RefSeq" id="WP_171201047.1">
    <property type="nucleotide sequence ID" value="NZ_JABEND010000012.1"/>
</dbReference>
<evidence type="ECO:0000313" key="5">
    <source>
        <dbReference type="Proteomes" id="UP000562984"/>
    </source>
</evidence>
<feature type="domain" description="Solute-binding protein family 5" evidence="3">
    <location>
        <begin position="236"/>
        <end position="671"/>
    </location>
</feature>
<dbReference type="AlphaFoldDB" id="A0A849ADT6"/>
<name>A0A849ADT6_9ACTN</name>
<evidence type="ECO:0000259" key="3">
    <source>
        <dbReference type="Pfam" id="PF00496"/>
    </source>
</evidence>
<gene>
    <name evidence="4" type="ORF">HKD39_16905</name>
</gene>
<keyword evidence="5" id="KW-1185">Reference proteome</keyword>
<proteinExistence type="predicted"/>
<dbReference type="PROSITE" id="PS51257">
    <property type="entry name" value="PROKAR_LIPOPROTEIN"/>
    <property type="match status" value="1"/>
</dbReference>
<evidence type="ECO:0000256" key="2">
    <source>
        <dbReference type="SAM" id="SignalP"/>
    </source>
</evidence>
<dbReference type="Pfam" id="PF00496">
    <property type="entry name" value="SBP_bac_5"/>
    <property type="match status" value="1"/>
</dbReference>
<dbReference type="Proteomes" id="UP000562984">
    <property type="component" value="Unassembled WGS sequence"/>
</dbReference>
<dbReference type="Gene3D" id="3.40.190.10">
    <property type="entry name" value="Periplasmic binding protein-like II"/>
    <property type="match status" value="1"/>
</dbReference>
<evidence type="ECO:0000256" key="1">
    <source>
        <dbReference type="SAM" id="MobiDB-lite"/>
    </source>
</evidence>
<dbReference type="EMBL" id="JABEND010000012">
    <property type="protein sequence ID" value="NNG37348.1"/>
    <property type="molecule type" value="Genomic_DNA"/>
</dbReference>
<dbReference type="InterPro" id="IPR000914">
    <property type="entry name" value="SBP_5_dom"/>
</dbReference>
<comment type="caution">
    <text evidence="4">The sequence shown here is derived from an EMBL/GenBank/DDBJ whole genome shotgun (WGS) entry which is preliminary data.</text>
</comment>
<feature type="compositionally biased region" description="Low complexity" evidence="1">
    <location>
        <begin position="37"/>
        <end position="60"/>
    </location>
</feature>
<dbReference type="GO" id="GO:1904680">
    <property type="term" value="F:peptide transmembrane transporter activity"/>
    <property type="evidence" value="ECO:0007669"/>
    <property type="project" value="TreeGrafter"/>
</dbReference>
<feature type="region of interest" description="Disordered" evidence="1">
    <location>
        <begin position="32"/>
        <end position="112"/>
    </location>
</feature>
<evidence type="ECO:0000313" key="4">
    <source>
        <dbReference type="EMBL" id="NNG37348.1"/>
    </source>
</evidence>
<feature type="signal peptide" evidence="2">
    <location>
        <begin position="1"/>
        <end position="34"/>
    </location>
</feature>
<feature type="compositionally biased region" description="Low complexity" evidence="1">
    <location>
        <begin position="68"/>
        <end position="97"/>
    </location>
</feature>
<sequence length="754" mass="76474">MGSTAARRANRQLVTALTGAALALAGCTSTIDGAAQPNPTALGTPTGTGPHGPGAETSGAGAAGAGTAGSSTAPNSEPESAAGSSSPATGESRASSGAGSGPGTGAAAGAASGAADSESAASTTARTAGAAADPGTLPVFAAAAPKVPAAAPTQGCGTPRSPQQLSAPAAAAGAVTIGINDTPRSLNGSVGSTYSIPTLQLQHLITPLGAFYDDRRQLIDNTGFVSCTVTRQNPYTVRYTVADAATWSDGTAVTAADLLLDWAARTNALDSGTLQYDDNGTIKSQNTPVFDSDGMTTGYASKVPTLSKDSKSLTVEYAKPHANIAESFSRPSVPAHVVAKRAFGEKSAAKATAALVSTVQALGKNPKDAAALGRLAKVANVWNAAFTITPGKLPPADLRVTAGPYQLTKMDAKQLELTANPKYTWGPRPSVRKVLLRIVQSGNGPATAKAVSNGELSFGQTVLGQDSDVAAMLGGVKARAYPADSFRQLYLVQDQGPFAAKTYGGGAAGAKKAALVRRAFLAAVPRERLAAMQAPAKGAGIEGDLGNGLIDSYVMSPLAPGYPAVARGNGSGSWPSKGDPARAKQLLAQAGVKAPAVRLMFLPGDRRREQQLRLIAENAIAAGFTVRLLPEQNFYSKAVDRAGYDAGVSGWSFAGGTASSAVPMFRSGGAFNWGNYSSSAADALLDKLMVAASSAQEQSLATQIDKQLAADAVGLPLTQGADLVLVNPRQIRNVSDNGLAQGAVWNYWQWAVPR</sequence>
<dbReference type="Gene3D" id="3.10.105.10">
    <property type="entry name" value="Dipeptide-binding Protein, Domain 3"/>
    <property type="match status" value="1"/>
</dbReference>